<evidence type="ECO:0000313" key="1">
    <source>
        <dbReference type="EMBL" id="CAH2301322.1"/>
    </source>
</evidence>
<keyword evidence="2" id="KW-1185">Reference proteome</keyword>
<dbReference type="Gene3D" id="3.30.70.1820">
    <property type="entry name" value="L1 transposable element, RRM domain"/>
    <property type="match status" value="1"/>
</dbReference>
<proteinExistence type="predicted"/>
<dbReference type="AlphaFoldDB" id="A0AAD1SGY5"/>
<accession>A0AAD1SGY5</accession>
<dbReference type="EMBL" id="OW240917">
    <property type="protein sequence ID" value="CAH2301322.1"/>
    <property type="molecule type" value="Genomic_DNA"/>
</dbReference>
<dbReference type="PANTHER" id="PTHR11505">
    <property type="entry name" value="L1 TRANSPOSABLE ELEMENT-RELATED"/>
    <property type="match status" value="1"/>
</dbReference>
<organism evidence="1 2">
    <name type="scientific">Pelobates cultripes</name>
    <name type="common">Western spadefoot toad</name>
    <dbReference type="NCBI Taxonomy" id="61616"/>
    <lineage>
        <taxon>Eukaryota</taxon>
        <taxon>Metazoa</taxon>
        <taxon>Chordata</taxon>
        <taxon>Craniata</taxon>
        <taxon>Vertebrata</taxon>
        <taxon>Euteleostomi</taxon>
        <taxon>Amphibia</taxon>
        <taxon>Batrachia</taxon>
        <taxon>Anura</taxon>
        <taxon>Pelobatoidea</taxon>
        <taxon>Pelobatidae</taxon>
        <taxon>Pelobates</taxon>
    </lineage>
</organism>
<gene>
    <name evidence="1" type="ORF">PECUL_23A003691</name>
</gene>
<dbReference type="InterPro" id="IPR004244">
    <property type="entry name" value="Transposase_22"/>
</dbReference>
<protein>
    <submittedName>
        <fullName evidence="1">Uncharacterized protein</fullName>
    </submittedName>
</protein>
<name>A0AAD1SGY5_PELCU</name>
<evidence type="ECO:0000313" key="2">
    <source>
        <dbReference type="Proteomes" id="UP001295444"/>
    </source>
</evidence>
<sequence>MDPMLHILKPLLPNIPPEQWLLDRAHRALCMRRAGNTQPRDIMIRFYYYHTKETVIRHSREGPIKFHEHNLSIYQDLAPITLFKRKEWKPITDILHINVMRYAWCHPSKLLTFKDRRSHVLQPGSDPVRFLNTLGIATPSGTILPGKPTADNPALARKRYTTVEN</sequence>
<reference evidence="1" key="1">
    <citation type="submission" date="2022-03" db="EMBL/GenBank/DDBJ databases">
        <authorList>
            <person name="Alioto T."/>
            <person name="Alioto T."/>
            <person name="Gomez Garrido J."/>
        </authorList>
    </citation>
    <scope>NUCLEOTIDE SEQUENCE</scope>
</reference>
<dbReference type="Proteomes" id="UP001295444">
    <property type="component" value="Chromosome 06"/>
</dbReference>